<evidence type="ECO:0000313" key="2">
    <source>
        <dbReference type="Proteomes" id="UP000055024"/>
    </source>
</evidence>
<dbReference type="AlphaFoldDB" id="A0A0V1GUH4"/>
<gene>
    <name evidence="1" type="ORF">T11_4878</name>
</gene>
<keyword evidence="2" id="KW-1185">Reference proteome</keyword>
<proteinExistence type="predicted"/>
<comment type="caution">
    <text evidence="1">The sequence shown here is derived from an EMBL/GenBank/DDBJ whole genome shotgun (WGS) entry which is preliminary data.</text>
</comment>
<dbReference type="Proteomes" id="UP000055024">
    <property type="component" value="Unassembled WGS sequence"/>
</dbReference>
<protein>
    <submittedName>
        <fullName evidence="1">Uncharacterized protein</fullName>
    </submittedName>
</protein>
<reference evidence="1 2" key="1">
    <citation type="submission" date="2015-01" db="EMBL/GenBank/DDBJ databases">
        <title>Evolution of Trichinella species and genotypes.</title>
        <authorList>
            <person name="Korhonen P.K."/>
            <person name="Edoardo P."/>
            <person name="Giuseppe L.R."/>
            <person name="Gasser R.B."/>
        </authorList>
    </citation>
    <scope>NUCLEOTIDE SEQUENCE [LARGE SCALE GENOMIC DNA]</scope>
    <source>
        <strain evidence="1">ISS1029</strain>
    </source>
</reference>
<sequence>MVGYGGDERRRVNDGGRSLLKYIQLSTNGQVMWFVSPTFSGHVSHINCGNLSTAQIWASCTMNESLIMMKMSDAHYVNLKLVMENLQRLNKDIDIREKLLTRH</sequence>
<name>A0A0V1GUH4_9BILA</name>
<accession>A0A0V1GUH4</accession>
<evidence type="ECO:0000313" key="1">
    <source>
        <dbReference type="EMBL" id="KRZ01562.1"/>
    </source>
</evidence>
<dbReference type="EMBL" id="JYDP01000278">
    <property type="protein sequence ID" value="KRZ01562.1"/>
    <property type="molecule type" value="Genomic_DNA"/>
</dbReference>
<organism evidence="1 2">
    <name type="scientific">Trichinella zimbabwensis</name>
    <dbReference type="NCBI Taxonomy" id="268475"/>
    <lineage>
        <taxon>Eukaryota</taxon>
        <taxon>Metazoa</taxon>
        <taxon>Ecdysozoa</taxon>
        <taxon>Nematoda</taxon>
        <taxon>Enoplea</taxon>
        <taxon>Dorylaimia</taxon>
        <taxon>Trichinellida</taxon>
        <taxon>Trichinellidae</taxon>
        <taxon>Trichinella</taxon>
    </lineage>
</organism>